<evidence type="ECO:0000256" key="1">
    <source>
        <dbReference type="ARBA" id="ARBA00007529"/>
    </source>
</evidence>
<organism evidence="2 3">
    <name type="scientific">Lysinibacillus xylanilyticus</name>
    <dbReference type="NCBI Taxonomy" id="582475"/>
    <lineage>
        <taxon>Bacteria</taxon>
        <taxon>Bacillati</taxon>
        <taxon>Bacillota</taxon>
        <taxon>Bacilli</taxon>
        <taxon>Bacillales</taxon>
        <taxon>Bacillaceae</taxon>
        <taxon>Lysinibacillus</taxon>
    </lineage>
</organism>
<evidence type="ECO:0000313" key="2">
    <source>
        <dbReference type="EMBL" id="PJO41345.1"/>
    </source>
</evidence>
<comment type="caution">
    <text evidence="2">The sequence shown here is derived from an EMBL/GenBank/DDBJ whole genome shotgun (WGS) entry which is preliminary data.</text>
</comment>
<gene>
    <name evidence="2" type="ORF">CWD94_23485</name>
</gene>
<dbReference type="Pfam" id="PF05544">
    <property type="entry name" value="Pro_racemase"/>
    <property type="match status" value="1"/>
</dbReference>
<dbReference type="EMBL" id="PHQY01000674">
    <property type="protein sequence ID" value="PJO41345.1"/>
    <property type="molecule type" value="Genomic_DNA"/>
</dbReference>
<dbReference type="AlphaFoldDB" id="A0A2M9PZT8"/>
<reference evidence="2 3" key="1">
    <citation type="submission" date="2017-11" db="EMBL/GenBank/DDBJ databases">
        <title>Bacterial isolate from king chilli rhizosphere.</title>
        <authorList>
            <person name="Takhelmayum P."/>
            <person name="Sarangthem I."/>
        </authorList>
    </citation>
    <scope>NUCLEOTIDE SEQUENCE [LARGE SCALE GENOMIC DNA]</scope>
    <source>
        <strain evidence="3">t26</strain>
    </source>
</reference>
<protein>
    <submittedName>
        <fullName evidence="2">Uncharacterized protein</fullName>
    </submittedName>
</protein>
<evidence type="ECO:0000313" key="3">
    <source>
        <dbReference type="Proteomes" id="UP000232101"/>
    </source>
</evidence>
<sequence>MNLVGTKICGSILVEPINKQCDIGVIFMESGSYLNMCEHWTIRTVTMCINTGLIEKKDKVLVDTSSLLWNALFIITEMKLKQLNLKMYQPLCYIRNSMN</sequence>
<comment type="similarity">
    <text evidence="1">Belongs to the proline racemase family.</text>
</comment>
<dbReference type="SUPFAM" id="SSF54506">
    <property type="entry name" value="Diaminopimelate epimerase-like"/>
    <property type="match status" value="1"/>
</dbReference>
<dbReference type="Gene3D" id="3.10.310.10">
    <property type="entry name" value="Diaminopimelate Epimerase, Chain A, domain 1"/>
    <property type="match status" value="1"/>
</dbReference>
<accession>A0A2M9PZT8</accession>
<dbReference type="Proteomes" id="UP000232101">
    <property type="component" value="Unassembled WGS sequence"/>
</dbReference>
<name>A0A2M9PZT8_9BACI</name>
<dbReference type="InterPro" id="IPR008794">
    <property type="entry name" value="Pro_racemase_fam"/>
</dbReference>
<proteinExistence type="inferred from homology"/>